<evidence type="ECO:0000256" key="1">
    <source>
        <dbReference type="SAM" id="Phobius"/>
    </source>
</evidence>
<accession>F4MWU2</accession>
<keyword evidence="1" id="KW-1133">Transmembrane helix</keyword>
<evidence type="ECO:0000313" key="2">
    <source>
        <dbReference type="EMBL" id="CBX70300.1"/>
    </source>
</evidence>
<name>F4MWU2_YEREN</name>
<keyword evidence="1" id="KW-0812">Transmembrane</keyword>
<dbReference type="AlphaFoldDB" id="F4MWU2"/>
<feature type="transmembrane region" description="Helical" evidence="1">
    <location>
        <begin position="12"/>
        <end position="30"/>
    </location>
</feature>
<organism evidence="2">
    <name type="scientific">Yersinia enterocolitica W22703</name>
    <dbReference type="NCBI Taxonomy" id="913028"/>
    <lineage>
        <taxon>Bacteria</taxon>
        <taxon>Pseudomonadati</taxon>
        <taxon>Pseudomonadota</taxon>
        <taxon>Gammaproteobacteria</taxon>
        <taxon>Enterobacterales</taxon>
        <taxon>Yersiniaceae</taxon>
        <taxon>Yersinia</taxon>
    </lineage>
</organism>
<dbReference type="EMBL" id="FR718522">
    <property type="protein sequence ID" value="CBX70300.1"/>
    <property type="molecule type" value="Genomic_DNA"/>
</dbReference>
<feature type="non-terminal residue" evidence="2">
    <location>
        <position position="1"/>
    </location>
</feature>
<proteinExistence type="predicted"/>
<reference evidence="2" key="1">
    <citation type="journal article" date="2011" name="BMC Genomics">
        <title>Shotgun sequencing of Yersinia enterocolitica strain W22703 (biotype 2, serotype O:9): genomic evidence for oscillation between invertebrates and mammals.</title>
        <authorList>
            <person name="Fuchs T.M."/>
            <person name="Brandt K."/>
            <person name="Starke M."/>
            <person name="Rattei T."/>
        </authorList>
    </citation>
    <scope>NUCLEOTIDE SEQUENCE</scope>
</reference>
<gene>
    <name evidence="2" type="ORF">YEW_AQ03600</name>
</gene>
<keyword evidence="1" id="KW-0472">Membrane</keyword>
<protein>
    <submittedName>
        <fullName evidence="2">Uncharacterized protein</fullName>
    </submittedName>
</protein>
<sequence>ICSSSLSDVSKLAVLVSGDAAFFGIVFIRLDIFYET</sequence>